<evidence type="ECO:0000256" key="7">
    <source>
        <dbReference type="PIRSR" id="PIRSR000806-1"/>
    </source>
</evidence>
<proteinExistence type="inferred from homology"/>
<keyword evidence="3 6" id="KW-0808">Transferase</keyword>
<name>A0AAV0QTV5_9ROSI</name>
<comment type="caution">
    <text evidence="9">The sequence shown here is derived from an EMBL/GenBank/DDBJ whole genome shotgun (WGS) entry which is preliminary data.</text>
</comment>
<evidence type="ECO:0000256" key="5">
    <source>
        <dbReference type="ARBA" id="ARBA00048128"/>
    </source>
</evidence>
<feature type="binding site" evidence="7">
    <location>
        <position position="192"/>
    </location>
    <ligand>
        <name>substrate</name>
    </ligand>
</feature>
<feature type="binding site" evidence="8">
    <location>
        <position position="191"/>
    </location>
    <ligand>
        <name>UTP</name>
        <dbReference type="ChEBI" id="CHEBI:46398"/>
    </ligand>
</feature>
<dbReference type="Gene3D" id="2.160.10.10">
    <property type="entry name" value="Hexapeptide repeat proteins"/>
    <property type="match status" value="1"/>
</dbReference>
<sequence length="502" mass="55280">MAATTEKLSALKPAVAALDQISESEKNGFINLVSRYLSGEAEHVEWSKIQTPTDEIVVPYDTLTPLSDDPAETKSLLDKLVVLKLNGGLGTTMGCTGPKSVIEVRNGLTFLDLIVMQIENLNNKYGCKVPLLLMNSFNTHDDTLKIVEKYTNSNIEIHTFNQSQYPRLVVEDYLPLPSKGHAGKDGWYPPGHGDVFPSLKNSGKLDALLSQGKEYVFVANSDNLGAVVDLSILEILSHLIRNKNEYCMEVTPKTLADVKGGTLISYEGKVQLLEIAQVPDEHEQSVSGMLLLLDVCAACNILLEFMVDFYYLKQVGEFKSIEKFKIFNTNNLWVNLNAIKRLVEADALKMEIIPNPKEVDGIKVLQLETAAGAAIKFFDKAIGINVPRSRFLPVKATSDLLLVQSDLYTVVDGYVIRNEARKNPQNPSIELGPEFKKVGDFLSRFKSIPSIIDLDSLKVAGNVWFGVGIKLKGKVTITAGEKLEIPDGSVIENKDIKGPADL</sequence>
<organism evidence="9 10">
    <name type="scientific">Linum tenue</name>
    <dbReference type="NCBI Taxonomy" id="586396"/>
    <lineage>
        <taxon>Eukaryota</taxon>
        <taxon>Viridiplantae</taxon>
        <taxon>Streptophyta</taxon>
        <taxon>Embryophyta</taxon>
        <taxon>Tracheophyta</taxon>
        <taxon>Spermatophyta</taxon>
        <taxon>Magnoliopsida</taxon>
        <taxon>eudicotyledons</taxon>
        <taxon>Gunneridae</taxon>
        <taxon>Pentapetalae</taxon>
        <taxon>rosids</taxon>
        <taxon>fabids</taxon>
        <taxon>Malpighiales</taxon>
        <taxon>Linaceae</taxon>
        <taxon>Linum</taxon>
    </lineage>
</organism>
<dbReference type="FunFam" id="2.160.10.10:FF:000001">
    <property type="entry name" value="UTP--glucose-1-phosphate uridylyltransferase"/>
    <property type="match status" value="1"/>
</dbReference>
<feature type="binding site" evidence="8">
    <location>
        <position position="162"/>
    </location>
    <ligand>
        <name>UTP</name>
        <dbReference type="ChEBI" id="CHEBI:46398"/>
    </ligand>
</feature>
<dbReference type="EMBL" id="CAMGYJ010000010">
    <property type="protein sequence ID" value="CAI0548356.1"/>
    <property type="molecule type" value="Genomic_DNA"/>
</dbReference>
<keyword evidence="10" id="KW-1185">Reference proteome</keyword>
<evidence type="ECO:0000313" key="9">
    <source>
        <dbReference type="EMBL" id="CAI0548356.1"/>
    </source>
</evidence>
<dbReference type="PIRSF" id="PIRSF000806">
    <property type="entry name" value="UDPGP"/>
    <property type="match status" value="1"/>
</dbReference>
<evidence type="ECO:0000256" key="6">
    <source>
        <dbReference type="PIRNR" id="PIRNR000806"/>
    </source>
</evidence>
<evidence type="ECO:0000256" key="1">
    <source>
        <dbReference type="ARBA" id="ARBA00010401"/>
    </source>
</evidence>
<dbReference type="PANTHER" id="PTHR43511">
    <property type="match status" value="1"/>
</dbReference>
<evidence type="ECO:0000256" key="4">
    <source>
        <dbReference type="ARBA" id="ARBA00022695"/>
    </source>
</evidence>
<dbReference type="AlphaFoldDB" id="A0AAV0QTV5"/>
<dbReference type="CDD" id="cd00897">
    <property type="entry name" value="UGPase_euk"/>
    <property type="match status" value="1"/>
</dbReference>
<dbReference type="GO" id="GO:0003983">
    <property type="term" value="F:UTP:glucose-1-phosphate uridylyltransferase activity"/>
    <property type="evidence" value="ECO:0007669"/>
    <property type="project" value="UniProtKB-EC"/>
</dbReference>
<dbReference type="InterPro" id="IPR029044">
    <property type="entry name" value="Nucleotide-diphossugar_trans"/>
</dbReference>
<dbReference type="FunFam" id="3.90.550.10:FF:000002">
    <property type="entry name" value="UTP--glucose-1-phosphate uridylyltransferase"/>
    <property type="match status" value="1"/>
</dbReference>
<accession>A0AAV0QTV5</accession>
<dbReference type="EC" id="2.7.7.9" evidence="2 6"/>
<comment type="similarity">
    <text evidence="1 6">Belongs to the UDPGP type 1 family.</text>
</comment>
<feature type="binding site" evidence="8">
    <location>
        <position position="99"/>
    </location>
    <ligand>
        <name>UTP</name>
        <dbReference type="ChEBI" id="CHEBI:46398"/>
    </ligand>
</feature>
<evidence type="ECO:0000256" key="3">
    <source>
        <dbReference type="ARBA" id="ARBA00022679"/>
    </source>
</evidence>
<reference evidence="9" key="1">
    <citation type="submission" date="2022-08" db="EMBL/GenBank/DDBJ databases">
        <authorList>
            <person name="Gutierrez-Valencia J."/>
        </authorList>
    </citation>
    <scope>NUCLEOTIDE SEQUENCE</scope>
</reference>
<dbReference type="Pfam" id="PF01704">
    <property type="entry name" value="UDPGP"/>
    <property type="match status" value="2"/>
</dbReference>
<dbReference type="Gene3D" id="3.90.550.10">
    <property type="entry name" value="Spore Coat Polysaccharide Biosynthesis Protein SpsA, Chain A"/>
    <property type="match status" value="1"/>
</dbReference>
<protein>
    <recommendedName>
        <fullName evidence="2 6">UTP--glucose-1-phosphate uridylyltransferase</fullName>
        <ecNumber evidence="2 6">2.7.7.9</ecNumber>
    </recommendedName>
</protein>
<dbReference type="SUPFAM" id="SSF53448">
    <property type="entry name" value="Nucleotide-diphospho-sugar transferases"/>
    <property type="match status" value="1"/>
</dbReference>
<dbReference type="InterPro" id="IPR016267">
    <property type="entry name" value="UDPGP_trans"/>
</dbReference>
<comment type="catalytic activity">
    <reaction evidence="5 6">
        <text>alpha-D-glucose 1-phosphate + UTP + H(+) = UDP-alpha-D-glucose + diphosphate</text>
        <dbReference type="Rhea" id="RHEA:19889"/>
        <dbReference type="ChEBI" id="CHEBI:15378"/>
        <dbReference type="ChEBI" id="CHEBI:33019"/>
        <dbReference type="ChEBI" id="CHEBI:46398"/>
        <dbReference type="ChEBI" id="CHEBI:58601"/>
        <dbReference type="ChEBI" id="CHEBI:58885"/>
        <dbReference type="EC" id="2.7.7.9"/>
    </reaction>
</comment>
<dbReference type="InterPro" id="IPR002618">
    <property type="entry name" value="UDPGP_fam"/>
</dbReference>
<feature type="binding site" evidence="8">
    <location>
        <position position="395"/>
    </location>
    <ligand>
        <name>UTP</name>
        <dbReference type="ChEBI" id="CHEBI:46398"/>
    </ligand>
</feature>
<evidence type="ECO:0000313" key="10">
    <source>
        <dbReference type="Proteomes" id="UP001154282"/>
    </source>
</evidence>
<evidence type="ECO:0000256" key="8">
    <source>
        <dbReference type="PIRSR" id="PIRSR000806-2"/>
    </source>
</evidence>
<feature type="binding site" evidence="8">
    <location>
        <position position="222"/>
    </location>
    <ligand>
        <name>UTP</name>
        <dbReference type="ChEBI" id="CHEBI:46398"/>
    </ligand>
</feature>
<dbReference type="GO" id="GO:0006011">
    <property type="term" value="P:UDP-alpha-D-glucose metabolic process"/>
    <property type="evidence" value="ECO:0007669"/>
    <property type="project" value="UniProtKB-UniRule"/>
</dbReference>
<dbReference type="Proteomes" id="UP001154282">
    <property type="component" value="Unassembled WGS sequence"/>
</dbReference>
<evidence type="ECO:0000256" key="2">
    <source>
        <dbReference type="ARBA" id="ARBA00012415"/>
    </source>
</evidence>
<gene>
    <name evidence="9" type="ORF">LITE_LOCUS44735</name>
</gene>
<keyword evidence="4 6" id="KW-0548">Nucleotidyltransferase</keyword>